<reference evidence="10 12" key="1">
    <citation type="submission" date="2023-01" db="EMBL/GenBank/DDBJ databases">
        <authorList>
            <person name="Whitehead M."/>
        </authorList>
    </citation>
    <scope>NUCLEOTIDE SEQUENCE [LARGE SCALE GENOMIC DNA]</scope>
</reference>
<evidence type="ECO:0000256" key="6">
    <source>
        <dbReference type="ARBA" id="ARBA00022801"/>
    </source>
</evidence>
<dbReference type="PANTHER" id="PTHR22930">
    <property type="match status" value="1"/>
</dbReference>
<dbReference type="AlphaFoldDB" id="A0AAV0XFA7"/>
<evidence type="ECO:0000313" key="9">
    <source>
        <dbReference type="EMBL" id="CAI6364597.1"/>
    </source>
</evidence>
<evidence type="ECO:0000256" key="4">
    <source>
        <dbReference type="ARBA" id="ARBA00022722"/>
    </source>
</evidence>
<protein>
    <recommendedName>
        <fullName evidence="8">DDE Tnp4 domain-containing protein</fullName>
    </recommendedName>
</protein>
<keyword evidence="7" id="KW-0539">Nucleus</keyword>
<evidence type="ECO:0000256" key="3">
    <source>
        <dbReference type="ARBA" id="ARBA00006958"/>
    </source>
</evidence>
<dbReference type="Pfam" id="PF13359">
    <property type="entry name" value="DDE_Tnp_4"/>
    <property type="match status" value="1"/>
</dbReference>
<evidence type="ECO:0000256" key="1">
    <source>
        <dbReference type="ARBA" id="ARBA00001968"/>
    </source>
</evidence>
<feature type="domain" description="DDE Tnp4" evidence="8">
    <location>
        <begin position="54"/>
        <end position="218"/>
    </location>
</feature>
<dbReference type="GO" id="GO:0004518">
    <property type="term" value="F:nuclease activity"/>
    <property type="evidence" value="ECO:0007669"/>
    <property type="project" value="UniProtKB-KW"/>
</dbReference>
<dbReference type="PANTHER" id="PTHR22930:SF269">
    <property type="entry name" value="NUCLEASE HARBI1-LIKE PROTEIN"/>
    <property type="match status" value="1"/>
</dbReference>
<dbReference type="GO" id="GO:0005634">
    <property type="term" value="C:nucleus"/>
    <property type="evidence" value="ECO:0007669"/>
    <property type="project" value="UniProtKB-SubCell"/>
</dbReference>
<comment type="cofactor">
    <cofactor evidence="1">
        <name>a divalent metal cation</name>
        <dbReference type="ChEBI" id="CHEBI:60240"/>
    </cofactor>
</comment>
<dbReference type="GO" id="GO:0016787">
    <property type="term" value="F:hydrolase activity"/>
    <property type="evidence" value="ECO:0007669"/>
    <property type="project" value="UniProtKB-KW"/>
</dbReference>
<keyword evidence="12" id="KW-1185">Reference proteome</keyword>
<sequence length="275" mass="31279">MGACTVAKIVHETCLVIWEELVNEFMPVPTKEHWEKVSVDYNDKWGFPNCIGSIDGKHCQIKCPKNSGSSHFNYLKYFSLVLQGVADADKKFIIIDVGARGKQSDGGTFASSKLCNLISNNNLNVPPEKHLPGTNIKVPYVLIGDEAYPLKPYLMRPFPSRVLNPAREYFNERLSRARKCIECTFGILRAKWRLLGKDIEVSPKKAVVIIKCMCLLHNIIREKDGNSDVDYCNVMIDQRNNWENEGMDHPARGANSLQRAKEIRNVYVDYFLNNP</sequence>
<evidence type="ECO:0000256" key="5">
    <source>
        <dbReference type="ARBA" id="ARBA00022723"/>
    </source>
</evidence>
<keyword evidence="4" id="KW-0540">Nuclease</keyword>
<gene>
    <name evidence="9" type="ORF">MEUPH1_LOCUS19402</name>
    <name evidence="10" type="ORF">MEUPH1_LOCUS21078</name>
    <name evidence="11" type="ORF">MEUPH1_LOCUS28381</name>
</gene>
<dbReference type="EMBL" id="CARXXK010001250">
    <property type="protein sequence ID" value="CAI6374797.1"/>
    <property type="molecule type" value="Genomic_DNA"/>
</dbReference>
<evidence type="ECO:0000313" key="11">
    <source>
        <dbReference type="EMBL" id="CAI6374797.1"/>
    </source>
</evidence>
<dbReference type="Proteomes" id="UP001160148">
    <property type="component" value="Unassembled WGS sequence"/>
</dbReference>
<dbReference type="EMBL" id="CARXXK010000004">
    <property type="protein sequence ID" value="CAI6366497.1"/>
    <property type="molecule type" value="Genomic_DNA"/>
</dbReference>
<comment type="similarity">
    <text evidence="3">Belongs to the HARBI1 family.</text>
</comment>
<evidence type="ECO:0000259" key="8">
    <source>
        <dbReference type="Pfam" id="PF13359"/>
    </source>
</evidence>
<evidence type="ECO:0000313" key="12">
    <source>
        <dbReference type="Proteomes" id="UP001160148"/>
    </source>
</evidence>
<evidence type="ECO:0000256" key="7">
    <source>
        <dbReference type="ARBA" id="ARBA00023242"/>
    </source>
</evidence>
<evidence type="ECO:0000256" key="2">
    <source>
        <dbReference type="ARBA" id="ARBA00004123"/>
    </source>
</evidence>
<dbReference type="InterPro" id="IPR027806">
    <property type="entry name" value="HARBI1_dom"/>
</dbReference>
<evidence type="ECO:0000313" key="10">
    <source>
        <dbReference type="EMBL" id="CAI6366497.1"/>
    </source>
</evidence>
<comment type="subcellular location">
    <subcellularLocation>
        <location evidence="2">Nucleus</location>
    </subcellularLocation>
</comment>
<comment type="caution">
    <text evidence="10">The sequence shown here is derived from an EMBL/GenBank/DDBJ whole genome shotgun (WGS) entry which is preliminary data.</text>
</comment>
<accession>A0AAV0XFA7</accession>
<keyword evidence="6" id="KW-0378">Hydrolase</keyword>
<dbReference type="InterPro" id="IPR045249">
    <property type="entry name" value="HARBI1-like"/>
</dbReference>
<organism evidence="10 12">
    <name type="scientific">Macrosiphum euphorbiae</name>
    <name type="common">potato aphid</name>
    <dbReference type="NCBI Taxonomy" id="13131"/>
    <lineage>
        <taxon>Eukaryota</taxon>
        <taxon>Metazoa</taxon>
        <taxon>Ecdysozoa</taxon>
        <taxon>Arthropoda</taxon>
        <taxon>Hexapoda</taxon>
        <taxon>Insecta</taxon>
        <taxon>Pterygota</taxon>
        <taxon>Neoptera</taxon>
        <taxon>Paraneoptera</taxon>
        <taxon>Hemiptera</taxon>
        <taxon>Sternorrhyncha</taxon>
        <taxon>Aphidomorpha</taxon>
        <taxon>Aphidoidea</taxon>
        <taxon>Aphididae</taxon>
        <taxon>Macrosiphini</taxon>
        <taxon>Macrosiphum</taxon>
    </lineage>
</organism>
<keyword evidence="5" id="KW-0479">Metal-binding</keyword>
<name>A0AAV0XFA7_9HEMI</name>
<dbReference type="EMBL" id="CARXXK010000004">
    <property type="protein sequence ID" value="CAI6364597.1"/>
    <property type="molecule type" value="Genomic_DNA"/>
</dbReference>
<proteinExistence type="inferred from homology"/>
<dbReference type="GO" id="GO:0046872">
    <property type="term" value="F:metal ion binding"/>
    <property type="evidence" value="ECO:0007669"/>
    <property type="project" value="UniProtKB-KW"/>
</dbReference>